<dbReference type="Pfam" id="PF08818">
    <property type="entry name" value="DUF1801"/>
    <property type="match status" value="1"/>
</dbReference>
<dbReference type="RefSeq" id="WP_070196501.1">
    <property type="nucleotide sequence ID" value="NZ_LJGU01000119.1"/>
</dbReference>
<name>A0A1E7KHT0_9ACTN</name>
<comment type="caution">
    <text evidence="2">The sequence shown here is derived from an EMBL/GenBank/DDBJ whole genome shotgun (WGS) entry which is preliminary data.</text>
</comment>
<dbReference type="AlphaFoldDB" id="A0A1E7KHT0"/>
<feature type="domain" description="YdhG-like" evidence="1">
    <location>
        <begin position="20"/>
        <end position="109"/>
    </location>
</feature>
<dbReference type="STRING" id="1075402.AN216_11230"/>
<evidence type="ECO:0000259" key="1">
    <source>
        <dbReference type="Pfam" id="PF08818"/>
    </source>
</evidence>
<dbReference type="OrthoDB" id="9813231at2"/>
<evidence type="ECO:0000313" key="3">
    <source>
        <dbReference type="Proteomes" id="UP000176101"/>
    </source>
</evidence>
<dbReference type="InterPro" id="IPR014922">
    <property type="entry name" value="YdhG-like"/>
</dbReference>
<dbReference type="Proteomes" id="UP000176101">
    <property type="component" value="Unassembled WGS sequence"/>
</dbReference>
<dbReference type="Gene3D" id="3.90.1150.200">
    <property type="match status" value="1"/>
</dbReference>
<proteinExistence type="predicted"/>
<dbReference type="EMBL" id="LJGU01000119">
    <property type="protein sequence ID" value="OEV03436.1"/>
    <property type="molecule type" value="Genomic_DNA"/>
</dbReference>
<keyword evidence="3" id="KW-1185">Reference proteome</keyword>
<sequence>MVTKPTSVDAYIDSYPPEVQRVLREVRRSLHEAVPDAGERISYQIPTLTLEGRPLVYFAGWSKHVSVYPLPDADEALSREMAPYIAGKGTLRFPLDRPVPYALIQRLARTFVEQRETVRD</sequence>
<dbReference type="SUPFAM" id="SSF159888">
    <property type="entry name" value="YdhG-like"/>
    <property type="match status" value="1"/>
</dbReference>
<organism evidence="2 3">
    <name type="scientific">Streptomyces oceani</name>
    <dbReference type="NCBI Taxonomy" id="1075402"/>
    <lineage>
        <taxon>Bacteria</taxon>
        <taxon>Bacillati</taxon>
        <taxon>Actinomycetota</taxon>
        <taxon>Actinomycetes</taxon>
        <taxon>Kitasatosporales</taxon>
        <taxon>Streptomycetaceae</taxon>
        <taxon>Streptomyces</taxon>
    </lineage>
</organism>
<gene>
    <name evidence="2" type="ORF">AN216_11230</name>
</gene>
<accession>A0A1E7KHT0</accession>
<evidence type="ECO:0000313" key="2">
    <source>
        <dbReference type="EMBL" id="OEV03436.1"/>
    </source>
</evidence>
<reference evidence="2 3" key="1">
    <citation type="journal article" date="2016" name="Front. Microbiol.">
        <title>Comparative Genomics Analysis of Streptomyces Species Reveals Their Adaptation to the Marine Environment and Their Diversity at the Genomic Level.</title>
        <authorList>
            <person name="Tian X."/>
            <person name="Zhang Z."/>
            <person name="Yang T."/>
            <person name="Chen M."/>
            <person name="Li J."/>
            <person name="Chen F."/>
            <person name="Yang J."/>
            <person name="Li W."/>
            <person name="Zhang B."/>
            <person name="Zhang Z."/>
            <person name="Wu J."/>
            <person name="Zhang C."/>
            <person name="Long L."/>
            <person name="Xiao J."/>
        </authorList>
    </citation>
    <scope>NUCLEOTIDE SEQUENCE [LARGE SCALE GENOMIC DNA]</scope>
    <source>
        <strain evidence="2 3">SCSIO 02100</strain>
    </source>
</reference>
<protein>
    <recommendedName>
        <fullName evidence="1">YdhG-like domain-containing protein</fullName>
    </recommendedName>
</protein>